<keyword evidence="3" id="KW-1185">Reference proteome</keyword>
<evidence type="ECO:0000256" key="1">
    <source>
        <dbReference type="SAM" id="MobiDB-lite"/>
    </source>
</evidence>
<evidence type="ECO:0000313" key="2">
    <source>
        <dbReference type="EMBL" id="GMT36557.1"/>
    </source>
</evidence>
<comment type="caution">
    <text evidence="2">The sequence shown here is derived from an EMBL/GenBank/DDBJ whole genome shotgun (WGS) entry which is preliminary data.</text>
</comment>
<protein>
    <submittedName>
        <fullName evidence="2">Uncharacterized protein</fullName>
    </submittedName>
</protein>
<reference evidence="2" key="1">
    <citation type="submission" date="2023-10" db="EMBL/GenBank/DDBJ databases">
        <title>Genome assembly of Pristionchus species.</title>
        <authorList>
            <person name="Yoshida K."/>
            <person name="Sommer R.J."/>
        </authorList>
    </citation>
    <scope>NUCLEOTIDE SEQUENCE</scope>
    <source>
        <strain evidence="2">RS5133</strain>
    </source>
</reference>
<gene>
    <name evidence="2" type="ORF">PFISCL1PPCAC_27854</name>
</gene>
<feature type="non-terminal residue" evidence="2">
    <location>
        <position position="84"/>
    </location>
</feature>
<proteinExistence type="predicted"/>
<feature type="region of interest" description="Disordered" evidence="1">
    <location>
        <begin position="1"/>
        <end position="84"/>
    </location>
</feature>
<feature type="compositionally biased region" description="Polar residues" evidence="1">
    <location>
        <begin position="44"/>
        <end position="55"/>
    </location>
</feature>
<accession>A0AAV5WZV6</accession>
<dbReference type="EMBL" id="BTSY01000007">
    <property type="protein sequence ID" value="GMT36557.1"/>
    <property type="molecule type" value="Genomic_DNA"/>
</dbReference>
<name>A0AAV5WZV6_9BILA</name>
<dbReference type="Proteomes" id="UP001432322">
    <property type="component" value="Unassembled WGS sequence"/>
</dbReference>
<feature type="compositionally biased region" description="Basic and acidic residues" evidence="1">
    <location>
        <begin position="56"/>
        <end position="76"/>
    </location>
</feature>
<organism evidence="2 3">
    <name type="scientific">Pristionchus fissidentatus</name>
    <dbReference type="NCBI Taxonomy" id="1538716"/>
    <lineage>
        <taxon>Eukaryota</taxon>
        <taxon>Metazoa</taxon>
        <taxon>Ecdysozoa</taxon>
        <taxon>Nematoda</taxon>
        <taxon>Chromadorea</taxon>
        <taxon>Rhabditida</taxon>
        <taxon>Rhabditina</taxon>
        <taxon>Diplogasteromorpha</taxon>
        <taxon>Diplogasteroidea</taxon>
        <taxon>Neodiplogasteridae</taxon>
        <taxon>Pristionchus</taxon>
    </lineage>
</organism>
<feature type="compositionally biased region" description="Polar residues" evidence="1">
    <location>
        <begin position="1"/>
        <end position="11"/>
    </location>
</feature>
<dbReference type="AlphaFoldDB" id="A0AAV5WZV6"/>
<feature type="non-terminal residue" evidence="2">
    <location>
        <position position="1"/>
    </location>
</feature>
<evidence type="ECO:0000313" key="3">
    <source>
        <dbReference type="Proteomes" id="UP001432322"/>
    </source>
</evidence>
<sequence>RRSQRLANLDQSPPPSPLKIKADTDDAASTSKKTRPNDAPELTANVTSRSQSRAATESKEQHEKLTEQESKQDAKAVRAGSGSD</sequence>